<dbReference type="PANTHER" id="PTHR23155">
    <property type="entry name" value="DISEASE RESISTANCE PROTEIN RP"/>
    <property type="match status" value="1"/>
</dbReference>
<dbReference type="GO" id="GO:0043531">
    <property type="term" value="F:ADP binding"/>
    <property type="evidence" value="ECO:0007669"/>
    <property type="project" value="InterPro"/>
</dbReference>
<evidence type="ECO:0000256" key="4">
    <source>
        <dbReference type="ARBA" id="ARBA00022741"/>
    </source>
</evidence>
<dbReference type="Gene3D" id="1.10.8.430">
    <property type="entry name" value="Helical domain of apoptotic protease-activating factors"/>
    <property type="match status" value="1"/>
</dbReference>
<dbReference type="InterPro" id="IPR058922">
    <property type="entry name" value="WHD_DRP"/>
</dbReference>
<proteinExistence type="inferred from homology"/>
<dbReference type="InterPro" id="IPR002182">
    <property type="entry name" value="NB-ARC"/>
</dbReference>
<evidence type="ECO:0000259" key="11">
    <source>
        <dbReference type="Pfam" id="PF23598"/>
    </source>
</evidence>
<evidence type="ECO:0000256" key="1">
    <source>
        <dbReference type="ARBA" id="ARBA00008894"/>
    </source>
</evidence>
<evidence type="ECO:0000256" key="6">
    <source>
        <dbReference type="ARBA" id="ARBA00023054"/>
    </source>
</evidence>
<dbReference type="InterPro" id="IPR036388">
    <property type="entry name" value="WH-like_DNA-bd_sf"/>
</dbReference>
<dbReference type="AlphaFoldDB" id="A0AAQ3ULL3"/>
<keyword evidence="13" id="KW-1185">Reference proteome</keyword>
<evidence type="ECO:0000259" key="10">
    <source>
        <dbReference type="Pfam" id="PF23559"/>
    </source>
</evidence>
<reference evidence="12 13" key="1">
    <citation type="submission" date="2024-02" db="EMBL/GenBank/DDBJ databases">
        <title>High-quality chromosome-scale genome assembly of Pensacola bahiagrass (Paspalum notatum Flugge var. saurae).</title>
        <authorList>
            <person name="Vega J.M."/>
            <person name="Podio M."/>
            <person name="Orjuela J."/>
            <person name="Siena L.A."/>
            <person name="Pessino S.C."/>
            <person name="Combes M.C."/>
            <person name="Mariac C."/>
            <person name="Albertini E."/>
            <person name="Pupilli F."/>
            <person name="Ortiz J.P.A."/>
            <person name="Leblanc O."/>
        </authorList>
    </citation>
    <scope>NUCLEOTIDE SEQUENCE [LARGE SCALE GENOMIC DNA]</scope>
    <source>
        <strain evidence="12">R1</strain>
        <tissue evidence="12">Leaf</tissue>
    </source>
</reference>
<dbReference type="InterPro" id="IPR041118">
    <property type="entry name" value="Rx_N"/>
</dbReference>
<dbReference type="InterPro" id="IPR042197">
    <property type="entry name" value="Apaf_helical"/>
</dbReference>
<dbReference type="Pfam" id="PF23559">
    <property type="entry name" value="WHD_DRP"/>
    <property type="match status" value="1"/>
</dbReference>
<feature type="domain" description="Disease resistance R13L4/SHOC-2-like LRR" evidence="11">
    <location>
        <begin position="546"/>
        <end position="925"/>
    </location>
</feature>
<keyword evidence="5" id="KW-0611">Plant defense</keyword>
<gene>
    <name evidence="12" type="ORF">U9M48_040676</name>
</gene>
<sequence>MATAALVGVTTGVMKPLLSKLSKLLEGEFVKLKGVRKDIRFLRDELSAMAPTLEMLADAEELDPQTREWKDKLRELAYDLEDCIDDFMVRVDHERDGHSGFFKRFFNKLTKLKPRHEIANQIEQLKASVIETSERHRRYTLAHLKHNSTDSFIDPRLQALHEDIEKLVGIDGPKKDVIDLLNMEMNGSSAKLKIISIAGCGGLGKTTLAKQVYDTIRSGFSCAAFVSVSRTPNVRKILIHIADRVKFTGINTQDDDEQQLIAKLKDHLHNKRYIVVIDDVWDKEAWETIKFALPNNDLGSRIITTTRSVKVAKYCSSHVYEIEPLSFDDSKRLFFKRAFGSEDSSYPHLDDVPDRILRKCSGLPLAIVTISSMLTNKSAKAEWDRVLSAIGSALATSPDAKKMTTILSMSYFDIPSNIRTCLLYLSVFPEDYEIEKQCLINRWIAEGFIHEEKRQTKYEIGEGYFNDLINRSMIQPIRVKYGQAKACRVHDIILDYIKCKAAEENFVTPLYEANDACPSEYKVRRLCVSNHIEENITIWTKQIMFHVRSVTIFGGLAKISLLPFSALRVLDLGKCHHIEDHHLESIEKLFHLKYLRLSSHLISKLPEEVGGLHYLQTLDIRGTRIVELPSSITKLQQLARLYVDKNTRFPAGTIGQMLNLEELTEYGFTSYEQRKSLQEFSKLTKLRTLKIKWDLGDLSDGSEGRSQAEDIYNYLGNVLSSCNLHNLSIKAYGEKYPMLLDTWHPTASCRIRKLCVNGIICKVPNWMGSLGNLSVLEMIIICVRPEDVEILGEIPSLLFLELQTAGGTNGKIVIRGNNTFRSLKYFCLDFSRCGTSIEFEFGSMPKLENVVLDFFAHDEIECLNGGASSLGIQHLSALTKVEVIIEGNHTRDWNYDPAEDDHDGPVRFVSRAIKAATETLPNRPTVRFDIHNVNYCSHFEKVSSPTELQALMTQSTPLFSIRKTSRLLPAHISFDSHVFFSVVSISLSCGQSIFLPSIWHILDLATQLNNSFQLLTLLYHFFFTILFQFLRRWSQEHGGVLTEWFKFWQIREEQAEQTTDGEIEQEEETDKGEEHERTDEEKTDEKEVAQQEQMLRSTEKMPTAATTTATN</sequence>
<dbReference type="InterPro" id="IPR032675">
    <property type="entry name" value="LRR_dom_sf"/>
</dbReference>
<dbReference type="Pfam" id="PF23598">
    <property type="entry name" value="LRR_14"/>
    <property type="match status" value="1"/>
</dbReference>
<organism evidence="12 13">
    <name type="scientific">Paspalum notatum var. saurae</name>
    <dbReference type="NCBI Taxonomy" id="547442"/>
    <lineage>
        <taxon>Eukaryota</taxon>
        <taxon>Viridiplantae</taxon>
        <taxon>Streptophyta</taxon>
        <taxon>Embryophyta</taxon>
        <taxon>Tracheophyta</taxon>
        <taxon>Spermatophyta</taxon>
        <taxon>Magnoliopsida</taxon>
        <taxon>Liliopsida</taxon>
        <taxon>Poales</taxon>
        <taxon>Poaceae</taxon>
        <taxon>PACMAD clade</taxon>
        <taxon>Panicoideae</taxon>
        <taxon>Andropogonodae</taxon>
        <taxon>Paspaleae</taxon>
        <taxon>Paspalinae</taxon>
        <taxon>Paspalum</taxon>
    </lineage>
</organism>
<feature type="domain" description="NB-ARC" evidence="8">
    <location>
        <begin position="189"/>
        <end position="342"/>
    </location>
</feature>
<accession>A0AAQ3ULL3</accession>
<evidence type="ECO:0000313" key="12">
    <source>
        <dbReference type="EMBL" id="WVZ94833.1"/>
    </source>
</evidence>
<dbReference type="Gene3D" id="3.40.50.300">
    <property type="entry name" value="P-loop containing nucleotide triphosphate hydrolases"/>
    <property type="match status" value="1"/>
</dbReference>
<dbReference type="SUPFAM" id="SSF52058">
    <property type="entry name" value="L domain-like"/>
    <property type="match status" value="1"/>
</dbReference>
<feature type="compositionally biased region" description="Basic and acidic residues" evidence="7">
    <location>
        <begin position="1072"/>
        <end position="1089"/>
    </location>
</feature>
<evidence type="ECO:0000256" key="5">
    <source>
        <dbReference type="ARBA" id="ARBA00022821"/>
    </source>
</evidence>
<keyword evidence="2" id="KW-0433">Leucine-rich repeat</keyword>
<dbReference type="FunFam" id="3.40.50.300:FF:001091">
    <property type="entry name" value="Probable disease resistance protein At1g61300"/>
    <property type="match status" value="1"/>
</dbReference>
<dbReference type="InterPro" id="IPR044974">
    <property type="entry name" value="Disease_R_plants"/>
</dbReference>
<dbReference type="Gene3D" id="1.10.10.10">
    <property type="entry name" value="Winged helix-like DNA-binding domain superfamily/Winged helix DNA-binding domain"/>
    <property type="match status" value="1"/>
</dbReference>
<keyword evidence="4" id="KW-0547">Nucleotide-binding</keyword>
<name>A0AAQ3ULL3_PASNO</name>
<evidence type="ECO:0000313" key="13">
    <source>
        <dbReference type="Proteomes" id="UP001341281"/>
    </source>
</evidence>
<keyword evidence="6" id="KW-0175">Coiled coil</keyword>
<dbReference type="Proteomes" id="UP001341281">
    <property type="component" value="Chromosome 09"/>
</dbReference>
<comment type="similarity">
    <text evidence="1">Belongs to the disease resistance NB-LRR family.</text>
</comment>
<dbReference type="Gene3D" id="1.20.5.4130">
    <property type="match status" value="1"/>
</dbReference>
<dbReference type="EMBL" id="CP144753">
    <property type="protein sequence ID" value="WVZ94833.1"/>
    <property type="molecule type" value="Genomic_DNA"/>
</dbReference>
<feature type="domain" description="Disease resistance protein winged helix" evidence="10">
    <location>
        <begin position="427"/>
        <end position="495"/>
    </location>
</feature>
<dbReference type="Pfam" id="PF18052">
    <property type="entry name" value="Rx_N"/>
    <property type="match status" value="1"/>
</dbReference>
<evidence type="ECO:0000256" key="3">
    <source>
        <dbReference type="ARBA" id="ARBA00022737"/>
    </source>
</evidence>
<dbReference type="GO" id="GO:0002758">
    <property type="term" value="P:innate immune response-activating signaling pathway"/>
    <property type="evidence" value="ECO:0007669"/>
    <property type="project" value="UniProtKB-ARBA"/>
</dbReference>
<evidence type="ECO:0000256" key="7">
    <source>
        <dbReference type="SAM" id="MobiDB-lite"/>
    </source>
</evidence>
<dbReference type="GO" id="GO:0009626">
    <property type="term" value="P:plant-type hypersensitive response"/>
    <property type="evidence" value="ECO:0007669"/>
    <property type="project" value="UniProtKB-ARBA"/>
</dbReference>
<dbReference type="InterPro" id="IPR027417">
    <property type="entry name" value="P-loop_NTPase"/>
</dbReference>
<evidence type="ECO:0000259" key="8">
    <source>
        <dbReference type="Pfam" id="PF00931"/>
    </source>
</evidence>
<feature type="region of interest" description="Disordered" evidence="7">
    <location>
        <begin position="1055"/>
        <end position="1111"/>
    </location>
</feature>
<protein>
    <submittedName>
        <fullName evidence="12">Uncharacterized protein</fullName>
    </submittedName>
</protein>
<dbReference type="PANTHER" id="PTHR23155:SF1028">
    <property type="entry name" value="OS08G0174800 PROTEIN"/>
    <property type="match status" value="1"/>
</dbReference>
<dbReference type="CDD" id="cd14798">
    <property type="entry name" value="RX-CC_like"/>
    <property type="match status" value="1"/>
</dbReference>
<dbReference type="InterPro" id="IPR038005">
    <property type="entry name" value="RX-like_CC"/>
</dbReference>
<dbReference type="FunFam" id="1.10.10.10:FF:000322">
    <property type="entry name" value="Probable disease resistance protein At1g63360"/>
    <property type="match status" value="1"/>
</dbReference>
<feature type="domain" description="Disease resistance N-terminal" evidence="9">
    <location>
        <begin position="13"/>
        <end position="99"/>
    </location>
</feature>
<dbReference type="PRINTS" id="PR00364">
    <property type="entry name" value="DISEASERSIST"/>
</dbReference>
<dbReference type="SUPFAM" id="SSF52540">
    <property type="entry name" value="P-loop containing nucleoside triphosphate hydrolases"/>
    <property type="match status" value="1"/>
</dbReference>
<evidence type="ECO:0000259" key="9">
    <source>
        <dbReference type="Pfam" id="PF18052"/>
    </source>
</evidence>
<feature type="non-terminal residue" evidence="12">
    <location>
        <position position="1"/>
    </location>
</feature>
<dbReference type="InterPro" id="IPR055414">
    <property type="entry name" value="LRR_R13L4/SHOC2-like"/>
</dbReference>
<keyword evidence="3" id="KW-0677">Repeat</keyword>
<dbReference type="Gene3D" id="3.80.10.10">
    <property type="entry name" value="Ribonuclease Inhibitor"/>
    <property type="match status" value="1"/>
</dbReference>
<evidence type="ECO:0000256" key="2">
    <source>
        <dbReference type="ARBA" id="ARBA00022614"/>
    </source>
</evidence>
<dbReference type="Pfam" id="PF00931">
    <property type="entry name" value="NB-ARC"/>
    <property type="match status" value="1"/>
</dbReference>
<feature type="compositionally biased region" description="Acidic residues" evidence="7">
    <location>
        <begin position="1059"/>
        <end position="1071"/>
    </location>
</feature>
<dbReference type="GO" id="GO:0042742">
    <property type="term" value="P:defense response to bacterium"/>
    <property type="evidence" value="ECO:0007669"/>
    <property type="project" value="UniProtKB-ARBA"/>
</dbReference>